<dbReference type="Pfam" id="PF01753">
    <property type="entry name" value="zf-MYND"/>
    <property type="match status" value="1"/>
</dbReference>
<dbReference type="InterPro" id="IPR002893">
    <property type="entry name" value="Znf_MYND"/>
</dbReference>
<evidence type="ECO:0000256" key="3">
    <source>
        <dbReference type="ARBA" id="ARBA00022833"/>
    </source>
</evidence>
<proteinExistence type="predicted"/>
<organism evidence="6">
    <name type="scientific">Mytilinidion resinicola</name>
    <dbReference type="NCBI Taxonomy" id="574789"/>
    <lineage>
        <taxon>Eukaryota</taxon>
        <taxon>Fungi</taxon>
        <taxon>Dikarya</taxon>
        <taxon>Ascomycota</taxon>
        <taxon>Pezizomycotina</taxon>
        <taxon>Dothideomycetes</taxon>
        <taxon>Pleosporomycetidae</taxon>
        <taxon>Mytilinidiales</taxon>
        <taxon>Mytilinidiaceae</taxon>
        <taxon>Mytilinidion</taxon>
    </lineage>
</organism>
<accession>A0A6A6Y4L3</accession>
<dbReference type="PROSITE" id="PS50865">
    <property type="entry name" value="ZF_MYND_2"/>
    <property type="match status" value="1"/>
</dbReference>
<dbReference type="Proteomes" id="UP000504636">
    <property type="component" value="Unplaced"/>
</dbReference>
<dbReference type="OrthoDB" id="341421at2759"/>
<dbReference type="GeneID" id="54462043"/>
<keyword evidence="7" id="KW-1185">Reference proteome</keyword>
<keyword evidence="2 4" id="KW-0863">Zinc-finger</keyword>
<dbReference type="PROSITE" id="PS01360">
    <property type="entry name" value="ZF_MYND_1"/>
    <property type="match status" value="1"/>
</dbReference>
<dbReference type="RefSeq" id="XP_033570422.1">
    <property type="nucleotide sequence ID" value="XM_033721150.1"/>
</dbReference>
<dbReference type="AlphaFoldDB" id="A0A6A6Y4L3"/>
<feature type="domain" description="MYND-type" evidence="5">
    <location>
        <begin position="156"/>
        <end position="194"/>
    </location>
</feature>
<evidence type="ECO:0000313" key="8">
    <source>
        <dbReference type="RefSeq" id="XP_033570422.1"/>
    </source>
</evidence>
<dbReference type="Gene3D" id="6.10.140.2220">
    <property type="match status" value="1"/>
</dbReference>
<name>A0A6A6Y4L3_9PEZI</name>
<evidence type="ECO:0000256" key="4">
    <source>
        <dbReference type="PROSITE-ProRule" id="PRU00134"/>
    </source>
</evidence>
<evidence type="ECO:0000313" key="6">
    <source>
        <dbReference type="EMBL" id="KAF2803458.1"/>
    </source>
</evidence>
<gene>
    <name evidence="6 8" type="ORF">BDZ99DRAFT_468015</name>
</gene>
<dbReference type="EMBL" id="MU003717">
    <property type="protein sequence ID" value="KAF2803458.1"/>
    <property type="molecule type" value="Genomic_DNA"/>
</dbReference>
<reference evidence="8" key="3">
    <citation type="submission" date="2025-04" db="UniProtKB">
        <authorList>
            <consortium name="RefSeq"/>
        </authorList>
    </citation>
    <scope>IDENTIFICATION</scope>
    <source>
        <strain evidence="8">CBS 304.34</strain>
    </source>
</reference>
<keyword evidence="3" id="KW-0862">Zinc</keyword>
<dbReference type="SUPFAM" id="SSF144232">
    <property type="entry name" value="HIT/MYND zinc finger-like"/>
    <property type="match status" value="1"/>
</dbReference>
<reference evidence="8" key="2">
    <citation type="submission" date="2020-04" db="EMBL/GenBank/DDBJ databases">
        <authorList>
            <consortium name="NCBI Genome Project"/>
        </authorList>
    </citation>
    <scope>NUCLEOTIDE SEQUENCE</scope>
    <source>
        <strain evidence="8">CBS 304.34</strain>
    </source>
</reference>
<evidence type="ECO:0000256" key="2">
    <source>
        <dbReference type="ARBA" id="ARBA00022771"/>
    </source>
</evidence>
<evidence type="ECO:0000313" key="7">
    <source>
        <dbReference type="Proteomes" id="UP000504636"/>
    </source>
</evidence>
<evidence type="ECO:0000259" key="5">
    <source>
        <dbReference type="PROSITE" id="PS50865"/>
    </source>
</evidence>
<sequence>MVFENFLDFHRRYMRRRNYTQIHQNSGQRVHRIPRIHIPGMQRTLRFDDETNITIILPSNYDEYTSREMLSLLENGTSSDMRITCQGYSWDIHADIFHAAGASAPASLPERYEDLIGNTLTSTMPYAALLDWWLEYLYCRRGKVPSPSELWAPIKCGWCRDSKGPFMKCRKCLITKYCSETCRRLHRSDHAKVCLGPIRFGKRLEDQTG</sequence>
<protein>
    <recommendedName>
        <fullName evidence="5">MYND-type domain-containing protein</fullName>
    </recommendedName>
</protein>
<dbReference type="GO" id="GO:0008270">
    <property type="term" value="F:zinc ion binding"/>
    <property type="evidence" value="ECO:0007669"/>
    <property type="project" value="UniProtKB-KW"/>
</dbReference>
<reference evidence="6 8" key="1">
    <citation type="journal article" date="2020" name="Stud. Mycol.">
        <title>101 Dothideomycetes genomes: a test case for predicting lifestyles and emergence of pathogens.</title>
        <authorList>
            <person name="Haridas S."/>
            <person name="Albert R."/>
            <person name="Binder M."/>
            <person name="Bloem J."/>
            <person name="Labutti K."/>
            <person name="Salamov A."/>
            <person name="Andreopoulos B."/>
            <person name="Baker S."/>
            <person name="Barry K."/>
            <person name="Bills G."/>
            <person name="Bluhm B."/>
            <person name="Cannon C."/>
            <person name="Castanera R."/>
            <person name="Culley D."/>
            <person name="Daum C."/>
            <person name="Ezra D."/>
            <person name="Gonzalez J."/>
            <person name="Henrissat B."/>
            <person name="Kuo A."/>
            <person name="Liang C."/>
            <person name="Lipzen A."/>
            <person name="Lutzoni F."/>
            <person name="Magnuson J."/>
            <person name="Mondo S."/>
            <person name="Nolan M."/>
            <person name="Ohm R."/>
            <person name="Pangilinan J."/>
            <person name="Park H.-J."/>
            <person name="Ramirez L."/>
            <person name="Alfaro M."/>
            <person name="Sun H."/>
            <person name="Tritt A."/>
            <person name="Yoshinaga Y."/>
            <person name="Zwiers L.-H."/>
            <person name="Turgeon B."/>
            <person name="Goodwin S."/>
            <person name="Spatafora J."/>
            <person name="Crous P."/>
            <person name="Grigoriev I."/>
        </authorList>
    </citation>
    <scope>NUCLEOTIDE SEQUENCE</scope>
    <source>
        <strain evidence="6 8">CBS 304.34</strain>
    </source>
</reference>
<evidence type="ECO:0000256" key="1">
    <source>
        <dbReference type="ARBA" id="ARBA00022723"/>
    </source>
</evidence>
<keyword evidence="1" id="KW-0479">Metal-binding</keyword>